<protein>
    <submittedName>
        <fullName evidence="1">Uncharacterized protein</fullName>
    </submittedName>
</protein>
<comment type="caution">
    <text evidence="1">The sequence shown here is derived from an EMBL/GenBank/DDBJ whole genome shotgun (WGS) entry which is preliminary data.</text>
</comment>
<reference evidence="1 2" key="1">
    <citation type="journal article" date="2022" name="DNA Res.">
        <title>Chromosomal-level genome assembly of the orchid tree Bauhinia variegata (Leguminosae; Cercidoideae) supports the allotetraploid origin hypothesis of Bauhinia.</title>
        <authorList>
            <person name="Zhong Y."/>
            <person name="Chen Y."/>
            <person name="Zheng D."/>
            <person name="Pang J."/>
            <person name="Liu Y."/>
            <person name="Luo S."/>
            <person name="Meng S."/>
            <person name="Qian L."/>
            <person name="Wei D."/>
            <person name="Dai S."/>
            <person name="Zhou R."/>
        </authorList>
    </citation>
    <scope>NUCLEOTIDE SEQUENCE [LARGE SCALE GENOMIC DNA]</scope>
    <source>
        <strain evidence="1">BV-YZ2020</strain>
    </source>
</reference>
<name>A0ACB9KVU7_BAUVA</name>
<evidence type="ECO:0000313" key="1">
    <source>
        <dbReference type="EMBL" id="KAI4301276.1"/>
    </source>
</evidence>
<dbReference type="Proteomes" id="UP000828941">
    <property type="component" value="Chromosome 13"/>
</dbReference>
<gene>
    <name evidence="1" type="ORF">L6164_034569</name>
</gene>
<keyword evidence="2" id="KW-1185">Reference proteome</keyword>
<proteinExistence type="predicted"/>
<accession>A0ACB9KVU7</accession>
<dbReference type="EMBL" id="CM039438">
    <property type="protein sequence ID" value="KAI4301276.1"/>
    <property type="molecule type" value="Genomic_DNA"/>
</dbReference>
<evidence type="ECO:0000313" key="2">
    <source>
        <dbReference type="Proteomes" id="UP000828941"/>
    </source>
</evidence>
<sequence length="253" mass="28434">MASNSGFAVALPEIQTRKRKQSDDQKEYKHPSIRRRKDTLFKKSRELAIKGDAQVCLICIDPNGDIDVFPEPKEAKAMLHKYVGTHDNKNNDQIDKIKREADQKKALLNLLNSKLEILDERIQKMSNEASYSCKDFEYWNSFPPLLDDLDHVLPSDSISPSFNAENNIDDGVLLQELLGMYGIAEYNGQTISWVPEIGCSDIPLLEWDNASHVAGIGGGDRNSASTRTGSETVQLQQTAVPVEHNLDLLFYQV</sequence>
<organism evidence="1 2">
    <name type="scientific">Bauhinia variegata</name>
    <name type="common">Purple orchid tree</name>
    <name type="synonym">Phanera variegata</name>
    <dbReference type="NCBI Taxonomy" id="167791"/>
    <lineage>
        <taxon>Eukaryota</taxon>
        <taxon>Viridiplantae</taxon>
        <taxon>Streptophyta</taxon>
        <taxon>Embryophyta</taxon>
        <taxon>Tracheophyta</taxon>
        <taxon>Spermatophyta</taxon>
        <taxon>Magnoliopsida</taxon>
        <taxon>eudicotyledons</taxon>
        <taxon>Gunneridae</taxon>
        <taxon>Pentapetalae</taxon>
        <taxon>rosids</taxon>
        <taxon>fabids</taxon>
        <taxon>Fabales</taxon>
        <taxon>Fabaceae</taxon>
        <taxon>Cercidoideae</taxon>
        <taxon>Cercideae</taxon>
        <taxon>Bauhiniinae</taxon>
        <taxon>Bauhinia</taxon>
    </lineage>
</organism>